<dbReference type="Gene3D" id="3.30.160.60">
    <property type="entry name" value="Classic Zinc Finger"/>
    <property type="match status" value="1"/>
</dbReference>
<accession>A0A0G4NCC8</accession>
<feature type="region of interest" description="Disordered" evidence="1">
    <location>
        <begin position="83"/>
        <end position="131"/>
    </location>
</feature>
<protein>
    <submittedName>
        <fullName evidence="2">Uncharacterized protein</fullName>
    </submittedName>
</protein>
<gene>
    <name evidence="2" type="ORF">BN1723_016299</name>
</gene>
<sequence>MSCSKCQRSFPETARGQKQLETHCRYHKGETVYVCMSDAFAPGTQAGCGKSYVKKSSLRAHWTRERSCHQGLIMLSSDLPEKLLKQQSGNPPPHSQQAIDEAQPSSHQRREPEVTAKSGTIAESRSRPKSVAKRMKRIKARLKKTEEQINYQDAGMKQAQATCTSLQEQFKLAIANQNKGFKEIKVMISRIEARLAISTASHPATPEALSWSRQPPPTRPANAGANRPLPYPNGFYEQSWPNHLDLRAPQSSVNIVRPPQQGVLSHSTPPSVEAGANQASAPYQLGGRGENIDTSSNISQQYNGTEIVKGVPYSSTFEVPGGGLSI</sequence>
<evidence type="ECO:0000313" key="3">
    <source>
        <dbReference type="Proteomes" id="UP000045706"/>
    </source>
</evidence>
<reference evidence="3" key="1">
    <citation type="submission" date="2015-05" db="EMBL/GenBank/DDBJ databases">
        <authorList>
            <person name="Fogelqvist Johan"/>
        </authorList>
    </citation>
    <scope>NUCLEOTIDE SEQUENCE [LARGE SCALE GENOMIC DNA]</scope>
</reference>
<dbReference type="EMBL" id="CVQI01033751">
    <property type="protein sequence ID" value="CRK44014.1"/>
    <property type="molecule type" value="Genomic_DNA"/>
</dbReference>
<organism evidence="2 3">
    <name type="scientific">Verticillium longisporum</name>
    <name type="common">Verticillium dahliae var. longisporum</name>
    <dbReference type="NCBI Taxonomy" id="100787"/>
    <lineage>
        <taxon>Eukaryota</taxon>
        <taxon>Fungi</taxon>
        <taxon>Dikarya</taxon>
        <taxon>Ascomycota</taxon>
        <taxon>Pezizomycotina</taxon>
        <taxon>Sordariomycetes</taxon>
        <taxon>Hypocreomycetidae</taxon>
        <taxon>Glomerellales</taxon>
        <taxon>Plectosphaerellaceae</taxon>
        <taxon>Verticillium</taxon>
    </lineage>
</organism>
<dbReference type="AlphaFoldDB" id="A0A0G4NCC8"/>
<evidence type="ECO:0000313" key="2">
    <source>
        <dbReference type="EMBL" id="CRK44014.1"/>
    </source>
</evidence>
<name>A0A0G4NCC8_VERLO</name>
<evidence type="ECO:0000256" key="1">
    <source>
        <dbReference type="SAM" id="MobiDB-lite"/>
    </source>
</evidence>
<dbReference type="Proteomes" id="UP000045706">
    <property type="component" value="Unassembled WGS sequence"/>
</dbReference>
<feature type="compositionally biased region" description="Polar residues" evidence="1">
    <location>
        <begin position="85"/>
        <end position="106"/>
    </location>
</feature>
<feature type="region of interest" description="Disordered" evidence="1">
    <location>
        <begin position="202"/>
        <end position="236"/>
    </location>
</feature>
<proteinExistence type="predicted"/>